<evidence type="ECO:0000259" key="4">
    <source>
        <dbReference type="PROSITE" id="PS50893"/>
    </source>
</evidence>
<dbReference type="Gene3D" id="3.40.50.300">
    <property type="entry name" value="P-loop containing nucleotide triphosphate hydrolases"/>
    <property type="match status" value="2"/>
</dbReference>
<dbReference type="PANTHER" id="PTHR42855">
    <property type="entry name" value="ABC TRANSPORTER ATP-BINDING SUBUNIT"/>
    <property type="match status" value="1"/>
</dbReference>
<feature type="domain" description="ABC transporter" evidence="4">
    <location>
        <begin position="4"/>
        <end position="263"/>
    </location>
</feature>
<dbReference type="Pfam" id="PF00005">
    <property type="entry name" value="ABC_tran"/>
    <property type="match status" value="2"/>
</dbReference>
<evidence type="ECO:0000256" key="1">
    <source>
        <dbReference type="ARBA" id="ARBA00022741"/>
    </source>
</evidence>
<dbReference type="AlphaFoldDB" id="A0A1B2DWP0"/>
<dbReference type="InterPro" id="IPR017871">
    <property type="entry name" value="ABC_transporter-like_CS"/>
</dbReference>
<dbReference type="SUPFAM" id="SSF52540">
    <property type="entry name" value="P-loop containing nucleoside triphosphate hydrolases"/>
    <property type="match status" value="2"/>
</dbReference>
<reference evidence="5" key="1">
    <citation type="submission" date="2016-08" db="EMBL/GenBank/DDBJ databases">
        <title>Complete Genome Seqeunce of Paenibacillus sp. nov. IHBB 9852 from high altitute lake of Indian trans-Himalayas.</title>
        <authorList>
            <person name="Kiran S."/>
            <person name="Swarnkar M.K."/>
            <person name="Rana A."/>
            <person name="Tewari R."/>
            <person name="Gulati A."/>
        </authorList>
    </citation>
    <scope>NUCLEOTIDE SEQUENCE [LARGE SCALE GENOMIC DNA]</scope>
    <source>
        <strain evidence="5">IHBB 9852</strain>
    </source>
</reference>
<dbReference type="PROSITE" id="PS00211">
    <property type="entry name" value="ABC_TRANSPORTER_1"/>
    <property type="match status" value="2"/>
</dbReference>
<accession>A0A1B2DWP0</accession>
<dbReference type="InterPro" id="IPR051309">
    <property type="entry name" value="ABCF_ATPase"/>
</dbReference>
<protein>
    <submittedName>
        <fullName evidence="5">ABC transporter ATP-binding protein</fullName>
    </submittedName>
</protein>
<feature type="region of interest" description="Disordered" evidence="3">
    <location>
        <begin position="550"/>
        <end position="583"/>
    </location>
</feature>
<proteinExistence type="predicted"/>
<evidence type="ECO:0000313" key="5">
    <source>
        <dbReference type="EMBL" id="ANY72125.1"/>
    </source>
</evidence>
<dbReference type="KEGG" id="pib:BBD41_05710"/>
<dbReference type="FunFam" id="3.40.50.300:FF:000011">
    <property type="entry name" value="Putative ABC transporter ATP-binding component"/>
    <property type="match status" value="1"/>
</dbReference>
<keyword evidence="1" id="KW-0547">Nucleotide-binding</keyword>
<dbReference type="EMBL" id="CP016809">
    <property type="protein sequence ID" value="ANY72125.1"/>
    <property type="molecule type" value="Genomic_DNA"/>
</dbReference>
<dbReference type="NCBIfam" id="NF000355">
    <property type="entry name" value="ribo_prot_ABC_F"/>
    <property type="match status" value="1"/>
</dbReference>
<organism evidence="5">
    <name type="scientific">Paenibacillus ihbetae</name>
    <dbReference type="NCBI Taxonomy" id="1870820"/>
    <lineage>
        <taxon>Bacteria</taxon>
        <taxon>Bacillati</taxon>
        <taxon>Bacillota</taxon>
        <taxon>Bacilli</taxon>
        <taxon>Bacillales</taxon>
        <taxon>Paenibacillaceae</taxon>
        <taxon>Paenibacillus</taxon>
    </lineage>
</organism>
<sequence length="654" mass="73847">MNIIDAQQLTYYHGANLVLDHISFEVREGDKTALIGRNGSGKTTLMRLLAGIEQPSEGRLAIKKDAKVGYLEQIPIDTEDWTVWEVLSYGLRPLKECRSAMAELESRMSDPVTAGNADELERLLRRYAVLQEQFERGGGYEMEAGIDRIASGLDISKSVYDLPFSALSGGEKTRVMLASQLIVKPDLLLLDEPTNHLDLRRTEWLESFLLDYSGTCIIISHDRYFLDRVATRTIELEDGEAFTADGGYTAYMEAKEARLLQQFEQYQEQQKVVKKMKESIRQLEEWGRIGGNEKFFKRAASMRKALERMEQVKQPVLQRRSADFDLNPEDRAGRRVVSFEQVVHAYGDESVLQGVSGLLEYGEKIVLMGANGSGKTTLFQVLLGKLTPAAGSVQWGARVDAGYLAQEEKPENPQETVLEYFRKHAGIGEGEARGKLARFLFYGPAVFKAVGQLSGGEWTRLRLAVLIHRKPNLLLLDEPTNHLDIESREALEDALQEFSGTVFAISHDRYFVNRIGEKIWELDNGRLTAYLGSYDDFRAKKEQLAVAKAERTGKTESADPVMMPAQQLSAEDRDRKKASSAASIIEPPAKDRMKRLEKEIAELETRIQRLDEAIEGEAHPENEADFARLQEHWKEREALSAKHDSLLAEWLELS</sequence>
<dbReference type="PANTHER" id="PTHR42855:SF2">
    <property type="entry name" value="DRUG RESISTANCE ABC TRANSPORTER,ATP-BINDING PROTEIN"/>
    <property type="match status" value="1"/>
</dbReference>
<gene>
    <name evidence="5" type="ORF">BBD41_05710</name>
</gene>
<dbReference type="CDD" id="cd03221">
    <property type="entry name" value="ABCF_EF-3"/>
    <property type="match status" value="2"/>
</dbReference>
<dbReference type="InterPro" id="IPR027417">
    <property type="entry name" value="P-loop_NTPase"/>
</dbReference>
<keyword evidence="2 5" id="KW-0067">ATP-binding</keyword>
<evidence type="ECO:0000256" key="3">
    <source>
        <dbReference type="SAM" id="MobiDB-lite"/>
    </source>
</evidence>
<dbReference type="RefSeq" id="WP_099476980.1">
    <property type="nucleotide sequence ID" value="NZ_CP016809.1"/>
</dbReference>
<evidence type="ECO:0000256" key="2">
    <source>
        <dbReference type="ARBA" id="ARBA00022840"/>
    </source>
</evidence>
<dbReference type="GO" id="GO:0016887">
    <property type="term" value="F:ATP hydrolysis activity"/>
    <property type="evidence" value="ECO:0007669"/>
    <property type="project" value="InterPro"/>
</dbReference>
<dbReference type="SMART" id="SM00382">
    <property type="entry name" value="AAA"/>
    <property type="match status" value="2"/>
</dbReference>
<dbReference type="InterPro" id="IPR032781">
    <property type="entry name" value="ABC_tran_Xtn"/>
</dbReference>
<dbReference type="Pfam" id="PF12848">
    <property type="entry name" value="ABC_tran_Xtn"/>
    <property type="match status" value="1"/>
</dbReference>
<feature type="domain" description="ABC transporter" evidence="4">
    <location>
        <begin position="337"/>
        <end position="549"/>
    </location>
</feature>
<dbReference type="PROSITE" id="PS50893">
    <property type="entry name" value="ABC_TRANSPORTER_2"/>
    <property type="match status" value="2"/>
</dbReference>
<name>A0A1B2DWP0_9BACL</name>
<dbReference type="GO" id="GO:0005524">
    <property type="term" value="F:ATP binding"/>
    <property type="evidence" value="ECO:0007669"/>
    <property type="project" value="UniProtKB-KW"/>
</dbReference>
<dbReference type="InterPro" id="IPR003593">
    <property type="entry name" value="AAA+_ATPase"/>
</dbReference>
<dbReference type="InterPro" id="IPR003439">
    <property type="entry name" value="ABC_transporter-like_ATP-bd"/>
</dbReference>